<dbReference type="EMBL" id="LAJF01000088">
    <property type="protein sequence ID" value="KKB83860.1"/>
    <property type="molecule type" value="Genomic_DNA"/>
</dbReference>
<evidence type="ECO:0000313" key="2">
    <source>
        <dbReference type="Proteomes" id="UP000033608"/>
    </source>
</evidence>
<evidence type="ECO:0000313" key="1">
    <source>
        <dbReference type="EMBL" id="KKB83860.1"/>
    </source>
</evidence>
<organism evidence="1 2">
    <name type="scientific">Devosia limi DSM 17137</name>
    <dbReference type="NCBI Taxonomy" id="1121477"/>
    <lineage>
        <taxon>Bacteria</taxon>
        <taxon>Pseudomonadati</taxon>
        <taxon>Pseudomonadota</taxon>
        <taxon>Alphaproteobacteria</taxon>
        <taxon>Hyphomicrobiales</taxon>
        <taxon>Devosiaceae</taxon>
        <taxon>Devosia</taxon>
    </lineage>
</organism>
<dbReference type="Proteomes" id="UP000033608">
    <property type="component" value="Unassembled WGS sequence"/>
</dbReference>
<comment type="caution">
    <text evidence="1">The sequence shown here is derived from an EMBL/GenBank/DDBJ whole genome shotgun (WGS) entry which is preliminary data.</text>
</comment>
<sequence>MWPQCAHAVMARLVRAIQLSAVTGRFVADDVFVTIPIAFPAHPCYSHAQPKAVCQDCRLVRFDGGDSTLPIEPT</sequence>
<protein>
    <submittedName>
        <fullName evidence="1">Uncharacterized protein</fullName>
    </submittedName>
</protein>
<proteinExistence type="predicted"/>
<keyword evidence="2" id="KW-1185">Reference proteome</keyword>
<accession>A0A0F5LNI2</accession>
<reference evidence="1 2" key="1">
    <citation type="submission" date="2015-03" db="EMBL/GenBank/DDBJ databases">
        <authorList>
            <person name="Hassan Y.I."/>
            <person name="Lepp D."/>
            <person name="Zhou T."/>
        </authorList>
    </citation>
    <scope>NUCLEOTIDE SEQUENCE [LARGE SCALE GENOMIC DNA]</scope>
    <source>
        <strain evidence="1 2">DSM 17137</strain>
    </source>
</reference>
<name>A0A0F5LNI2_9HYPH</name>
<dbReference type="PATRIC" id="fig|1121477.3.peg.3773"/>
<gene>
    <name evidence="1" type="ORF">VW29_13090</name>
</gene>
<dbReference type="AlphaFoldDB" id="A0A0F5LNI2"/>